<dbReference type="EMBL" id="BAABGP010000003">
    <property type="protein sequence ID" value="GAA4478172.1"/>
    <property type="molecule type" value="Genomic_DNA"/>
</dbReference>
<evidence type="ECO:0000256" key="2">
    <source>
        <dbReference type="ARBA" id="ARBA00005417"/>
    </source>
</evidence>
<protein>
    <recommendedName>
        <fullName evidence="10">ABC transporter domain-containing protein</fullName>
    </recommendedName>
</protein>
<comment type="similarity">
    <text evidence="2">Belongs to the ABC transporter superfamily.</text>
</comment>
<keyword evidence="12" id="KW-1185">Reference proteome</keyword>
<proteinExistence type="inferred from homology"/>
<evidence type="ECO:0000256" key="3">
    <source>
        <dbReference type="ARBA" id="ARBA00022448"/>
    </source>
</evidence>
<dbReference type="Gene3D" id="3.40.50.300">
    <property type="entry name" value="P-loop containing nucleotide triphosphate hydrolases"/>
    <property type="match status" value="1"/>
</dbReference>
<dbReference type="PROSITE" id="PS00211">
    <property type="entry name" value="ABC_TRANSPORTER_1"/>
    <property type="match status" value="1"/>
</dbReference>
<dbReference type="PANTHER" id="PTHR43297">
    <property type="entry name" value="OLIGOPEPTIDE TRANSPORT ATP-BINDING PROTEIN APPD"/>
    <property type="match status" value="1"/>
</dbReference>
<sequence length="272" mass="29697">MTTDPLLEVSDLSVEFRSHGQTHQILNGISFTVERNEIIGLVGESGSGKSTTARSIIGLLPATGRGFGQITFDRDEIDVGSTKRVRSIRGTQIGFVAQNPFDALNPILSIERQFFNVMRAHEKVSRQQARARAESLLRSVGITDTHRVLAGHAHELSGGMAQRVVIAIALSLDPKLLIADEPTTALDLTVQRQVLDLMRDIILTSGRSMLLVTHDLTVVATYCHRVAVMYRGDILEIGDVETVFTAPKHEYTRALLDSASGKALTADRILSS</sequence>
<evidence type="ECO:0000256" key="4">
    <source>
        <dbReference type="ARBA" id="ARBA00022475"/>
    </source>
</evidence>
<feature type="domain" description="ABC transporter" evidence="10">
    <location>
        <begin position="7"/>
        <end position="256"/>
    </location>
</feature>
<evidence type="ECO:0000256" key="8">
    <source>
        <dbReference type="ARBA" id="ARBA00022967"/>
    </source>
</evidence>
<evidence type="ECO:0000256" key="5">
    <source>
        <dbReference type="ARBA" id="ARBA00022519"/>
    </source>
</evidence>
<evidence type="ECO:0000256" key="9">
    <source>
        <dbReference type="ARBA" id="ARBA00023136"/>
    </source>
</evidence>
<keyword evidence="9" id="KW-0472">Membrane</keyword>
<gene>
    <name evidence="11" type="ORF">GCM10023171_01920</name>
</gene>
<comment type="subcellular location">
    <subcellularLocation>
        <location evidence="1">Cell membrane</location>
        <topology evidence="1">Peripheral membrane protein</topology>
    </subcellularLocation>
</comment>
<evidence type="ECO:0000259" key="10">
    <source>
        <dbReference type="PROSITE" id="PS50893"/>
    </source>
</evidence>
<dbReference type="RefSeq" id="WP_345183427.1">
    <property type="nucleotide sequence ID" value="NZ_BAABGP010000003.1"/>
</dbReference>
<accession>A0ABP8P2A4</accession>
<dbReference type="InterPro" id="IPR050388">
    <property type="entry name" value="ABC_Ni/Peptide_Import"/>
</dbReference>
<evidence type="ECO:0000313" key="11">
    <source>
        <dbReference type="EMBL" id="GAA4478172.1"/>
    </source>
</evidence>
<keyword evidence="3" id="KW-0813">Transport</keyword>
<evidence type="ECO:0000256" key="6">
    <source>
        <dbReference type="ARBA" id="ARBA00022741"/>
    </source>
</evidence>
<dbReference type="InterPro" id="IPR003593">
    <property type="entry name" value="AAA+_ATPase"/>
</dbReference>
<dbReference type="InterPro" id="IPR027417">
    <property type="entry name" value="P-loop_NTPase"/>
</dbReference>
<name>A0ABP8P2A4_9MICO</name>
<keyword evidence="4" id="KW-1003">Cell membrane</keyword>
<dbReference type="Pfam" id="PF00005">
    <property type="entry name" value="ABC_tran"/>
    <property type="match status" value="1"/>
</dbReference>
<dbReference type="CDD" id="cd03257">
    <property type="entry name" value="ABC_NikE_OppD_transporters"/>
    <property type="match status" value="1"/>
</dbReference>
<keyword evidence="7" id="KW-0067">ATP-binding</keyword>
<evidence type="ECO:0000256" key="7">
    <source>
        <dbReference type="ARBA" id="ARBA00022840"/>
    </source>
</evidence>
<evidence type="ECO:0000256" key="1">
    <source>
        <dbReference type="ARBA" id="ARBA00004202"/>
    </source>
</evidence>
<keyword evidence="6" id="KW-0547">Nucleotide-binding</keyword>
<dbReference type="PANTHER" id="PTHR43297:SF14">
    <property type="entry name" value="ATPASE AAA-TYPE CORE DOMAIN-CONTAINING PROTEIN"/>
    <property type="match status" value="1"/>
</dbReference>
<keyword evidence="8" id="KW-1278">Translocase</keyword>
<evidence type="ECO:0000313" key="12">
    <source>
        <dbReference type="Proteomes" id="UP001500731"/>
    </source>
</evidence>
<comment type="caution">
    <text evidence="11">The sequence shown here is derived from an EMBL/GenBank/DDBJ whole genome shotgun (WGS) entry which is preliminary data.</text>
</comment>
<dbReference type="Proteomes" id="UP001500731">
    <property type="component" value="Unassembled WGS sequence"/>
</dbReference>
<dbReference type="PROSITE" id="PS50893">
    <property type="entry name" value="ABC_TRANSPORTER_2"/>
    <property type="match status" value="1"/>
</dbReference>
<dbReference type="SUPFAM" id="SSF52540">
    <property type="entry name" value="P-loop containing nucleoside triphosphate hydrolases"/>
    <property type="match status" value="1"/>
</dbReference>
<dbReference type="InterPro" id="IPR003439">
    <property type="entry name" value="ABC_transporter-like_ATP-bd"/>
</dbReference>
<dbReference type="SMART" id="SM00382">
    <property type="entry name" value="AAA"/>
    <property type="match status" value="1"/>
</dbReference>
<dbReference type="InterPro" id="IPR017871">
    <property type="entry name" value="ABC_transporter-like_CS"/>
</dbReference>
<organism evidence="11 12">
    <name type="scientific">Microbacterium panaciterrae</name>
    <dbReference type="NCBI Taxonomy" id="985759"/>
    <lineage>
        <taxon>Bacteria</taxon>
        <taxon>Bacillati</taxon>
        <taxon>Actinomycetota</taxon>
        <taxon>Actinomycetes</taxon>
        <taxon>Micrococcales</taxon>
        <taxon>Microbacteriaceae</taxon>
        <taxon>Microbacterium</taxon>
    </lineage>
</organism>
<keyword evidence="5" id="KW-0997">Cell inner membrane</keyword>
<reference evidence="12" key="1">
    <citation type="journal article" date="2019" name="Int. J. Syst. Evol. Microbiol.">
        <title>The Global Catalogue of Microorganisms (GCM) 10K type strain sequencing project: providing services to taxonomists for standard genome sequencing and annotation.</title>
        <authorList>
            <consortium name="The Broad Institute Genomics Platform"/>
            <consortium name="The Broad Institute Genome Sequencing Center for Infectious Disease"/>
            <person name="Wu L."/>
            <person name="Ma J."/>
        </authorList>
    </citation>
    <scope>NUCLEOTIDE SEQUENCE [LARGE SCALE GENOMIC DNA]</scope>
    <source>
        <strain evidence="12">JCM 17839</strain>
    </source>
</reference>